<dbReference type="SUPFAM" id="SSF54373">
    <property type="entry name" value="FAD-linked reductases, C-terminal domain"/>
    <property type="match status" value="2"/>
</dbReference>
<dbReference type="Pfam" id="PF00732">
    <property type="entry name" value="GMC_oxred_N"/>
    <property type="match status" value="2"/>
</dbReference>
<dbReference type="InterPro" id="IPR007867">
    <property type="entry name" value="GMC_OxRtase_C"/>
</dbReference>
<dbReference type="SUPFAM" id="SSF51905">
    <property type="entry name" value="FAD/NAD(P)-binding domain"/>
    <property type="match status" value="2"/>
</dbReference>
<organism evidence="5 6">
    <name type="scientific">Aphidius gifuensis</name>
    <name type="common">Parasitoid wasp</name>
    <dbReference type="NCBI Taxonomy" id="684658"/>
    <lineage>
        <taxon>Eukaryota</taxon>
        <taxon>Metazoa</taxon>
        <taxon>Ecdysozoa</taxon>
        <taxon>Arthropoda</taxon>
        <taxon>Hexapoda</taxon>
        <taxon>Insecta</taxon>
        <taxon>Pterygota</taxon>
        <taxon>Neoptera</taxon>
        <taxon>Endopterygota</taxon>
        <taxon>Hymenoptera</taxon>
        <taxon>Apocrita</taxon>
        <taxon>Ichneumonoidea</taxon>
        <taxon>Braconidae</taxon>
        <taxon>Aphidiinae</taxon>
        <taxon>Aphidius</taxon>
    </lineage>
</organism>
<dbReference type="InterPro" id="IPR036188">
    <property type="entry name" value="FAD/NAD-bd_sf"/>
</dbReference>
<dbReference type="Gene3D" id="3.50.50.60">
    <property type="entry name" value="FAD/NAD(P)-binding domain"/>
    <property type="match status" value="2"/>
</dbReference>
<protein>
    <recommendedName>
        <fullName evidence="3 4">Glucose-methanol-choline oxidoreductase N-terminal domain-containing protein</fullName>
    </recommendedName>
</protein>
<keyword evidence="2" id="KW-0285">Flavoprotein</keyword>
<feature type="domain" description="Glucose-methanol-choline oxidoreductase N-terminal" evidence="4">
    <location>
        <begin position="853"/>
        <end position="867"/>
    </location>
</feature>
<dbReference type="AlphaFoldDB" id="A0A834XIN7"/>
<dbReference type="Pfam" id="PF05199">
    <property type="entry name" value="GMC_oxred_C"/>
    <property type="match status" value="2"/>
</dbReference>
<feature type="domain" description="Glucose-methanol-choline oxidoreductase N-terminal" evidence="3">
    <location>
        <begin position="137"/>
        <end position="160"/>
    </location>
</feature>
<dbReference type="PROSITE" id="PS00623">
    <property type="entry name" value="GMC_OXRED_1"/>
    <property type="match status" value="1"/>
</dbReference>
<dbReference type="InterPro" id="IPR012132">
    <property type="entry name" value="GMC_OxRdtase"/>
</dbReference>
<dbReference type="Gene3D" id="3.30.560.10">
    <property type="entry name" value="Glucose Oxidase, domain 3"/>
    <property type="match status" value="2"/>
</dbReference>
<evidence type="ECO:0000259" key="4">
    <source>
        <dbReference type="PROSITE" id="PS00624"/>
    </source>
</evidence>
<dbReference type="GO" id="GO:0050660">
    <property type="term" value="F:flavin adenine dinucleotide binding"/>
    <property type="evidence" value="ECO:0007669"/>
    <property type="project" value="InterPro"/>
</dbReference>
<dbReference type="PROSITE" id="PS00624">
    <property type="entry name" value="GMC_OXRED_2"/>
    <property type="match status" value="2"/>
</dbReference>
<accession>A0A834XIN7</accession>
<dbReference type="PANTHER" id="PTHR11552:SF217">
    <property type="entry name" value="GLUCOSE DEHYDROGENASE [FAD, QUINONE]"/>
    <property type="match status" value="1"/>
</dbReference>
<dbReference type="OrthoDB" id="269227at2759"/>
<name>A0A834XIN7_APHGI</name>
<dbReference type="InterPro" id="IPR000172">
    <property type="entry name" value="GMC_OxRdtase_N"/>
</dbReference>
<evidence type="ECO:0000256" key="1">
    <source>
        <dbReference type="ARBA" id="ARBA00010790"/>
    </source>
</evidence>
<evidence type="ECO:0000313" key="5">
    <source>
        <dbReference type="EMBL" id="KAF7987552.1"/>
    </source>
</evidence>
<gene>
    <name evidence="5" type="ORF">HCN44_003314</name>
</gene>
<feature type="domain" description="Glucose-methanol-choline oxidoreductase N-terminal" evidence="4">
    <location>
        <begin position="313"/>
        <end position="327"/>
    </location>
</feature>
<dbReference type="PANTHER" id="PTHR11552">
    <property type="entry name" value="GLUCOSE-METHANOL-CHOLINE GMC OXIDOREDUCTASE"/>
    <property type="match status" value="1"/>
</dbReference>
<keyword evidence="2" id="KW-0274">FAD</keyword>
<evidence type="ECO:0000259" key="3">
    <source>
        <dbReference type="PROSITE" id="PS00623"/>
    </source>
</evidence>
<proteinExistence type="inferred from homology"/>
<comment type="caution">
    <text evidence="5">The sequence shown here is derived from an EMBL/GenBank/DDBJ whole genome shotgun (WGS) entry which is preliminary data.</text>
</comment>
<sequence length="1142" mass="126589">MNCGCPNLPSFEPSLTSLCGGIQFLFFMGIVDDFIRRQCDLEDPCNRFQPQKYFDPVYDFVVIGGGSAGATLAGRLADLKFFSVLLIEAGLDEPAASQVPALFKNFLKSDIDWQYYTEPDKKYCRNQKERRCYWPQGKVLGGSGAINAMIYMRGAKQDYDEWARMGNPGWSYDDVLPYFIRSENNQQIYNVDYGYHGVDGPLSVSQFPSRPPIAQSIIEAGKELGYDYVDLNGRNHTGFSIIQATIKNGHRQSPSRAFLRPLHHRRRNLLLMLNSTVTKILFDNEKRATAVEFYHDGLIKRVGVRKEVIVSAGAINSPQILLNSGIGPAEELDAIGVPLIHHLPGVGLNLQDHVGYTVNAFINETDTNILNFDSAMEYLLYRDGPLSQPGLFQVMAMINTKYANFTENYPDIQLIFGGYEAECSQSGLINEVKTKKRTIQIIVFVLRPKSQGYLRLRNNDPLSKPLIYPNYFKDSEDVNVLIEGIKLAIQLIRTEALAKYGIELDQKPVRGCGKFEFGTDLYWKCAIRRDTSLGSHQQGTCKMGPSHDSLSVVDNQLRVHGLQNVRVVDTSIIPKSISGNTMATAIMIGEKAAEFIKSIYDFVVVGGGTAGSTVAGRLAELDATVLVIEAGPEEPPVCQVPALYSDLPHTELDWQYQTEPQKLACLNNENQSCYWPRGKVLGGCSAINGMVYIRGSKQDYDDWANMGNPGWSFKEVLPYFMRSENNAQADILDQGYHGRSGPLPISFFLSQPSIGYDLVRAGKELGYGETDFNGRNNTGFAFAQGIVKDGHRVSLSRAFLRPQLNNPNLHVMLESTATKIIFDSQKRATGVKFVYKGKEYQVDAKKEVIVSAGSINTPNLLLHSGVGPTKELSSFGLPTVHNLPGVGANLQDHVSYALTVTLNVTEETMYNFGTASEYISYGTGPFSQSGLNQVDALINTKYANPNDNNPDIQIIFGGFEAECDKISEVREKTKNKISFAILPTLLRPKSRGSIRLRNNDPLSKPLLNPNYFSEPDDVDVLVEGIKFSVKIVETEALKKFGATYDKTPVKGCESFEFGSDPYWRCAVRRDTVPMYHQSSSCRMGPSTDPYNVVDSKLCVHGLEGLRIADTSIMPSIVSGNTMAAAIMIGEKAADFIKAKYAL</sequence>
<evidence type="ECO:0000256" key="2">
    <source>
        <dbReference type="RuleBase" id="RU003968"/>
    </source>
</evidence>
<comment type="similarity">
    <text evidence="1 2">Belongs to the GMC oxidoreductase family.</text>
</comment>
<evidence type="ECO:0000313" key="6">
    <source>
        <dbReference type="Proteomes" id="UP000639338"/>
    </source>
</evidence>
<dbReference type="Proteomes" id="UP000639338">
    <property type="component" value="Unassembled WGS sequence"/>
</dbReference>
<dbReference type="GO" id="GO:0016614">
    <property type="term" value="F:oxidoreductase activity, acting on CH-OH group of donors"/>
    <property type="evidence" value="ECO:0007669"/>
    <property type="project" value="InterPro"/>
</dbReference>
<keyword evidence="6" id="KW-1185">Reference proteome</keyword>
<reference evidence="5 6" key="1">
    <citation type="submission" date="2020-08" db="EMBL/GenBank/DDBJ databases">
        <title>Aphidius gifuensis genome sequencing and assembly.</title>
        <authorList>
            <person name="Du Z."/>
        </authorList>
    </citation>
    <scope>NUCLEOTIDE SEQUENCE [LARGE SCALE GENOMIC DNA]</scope>
    <source>
        <strain evidence="5">YNYX2018</strain>
        <tissue evidence="5">Adults</tissue>
    </source>
</reference>
<dbReference type="EMBL" id="JACMRX010000006">
    <property type="protein sequence ID" value="KAF7987552.1"/>
    <property type="molecule type" value="Genomic_DNA"/>
</dbReference>